<evidence type="ECO:0000313" key="1">
    <source>
        <dbReference type="EMBL" id="KAL0954337.1"/>
    </source>
</evidence>
<dbReference type="EMBL" id="JASNQZ010000007">
    <property type="protein sequence ID" value="KAL0954337.1"/>
    <property type="molecule type" value="Genomic_DNA"/>
</dbReference>
<gene>
    <name evidence="1" type="ORF">HGRIS_003335</name>
</gene>
<proteinExistence type="predicted"/>
<organism evidence="1 2">
    <name type="scientific">Hohenbuehelia grisea</name>
    <dbReference type="NCBI Taxonomy" id="104357"/>
    <lineage>
        <taxon>Eukaryota</taxon>
        <taxon>Fungi</taxon>
        <taxon>Dikarya</taxon>
        <taxon>Basidiomycota</taxon>
        <taxon>Agaricomycotina</taxon>
        <taxon>Agaricomycetes</taxon>
        <taxon>Agaricomycetidae</taxon>
        <taxon>Agaricales</taxon>
        <taxon>Pleurotineae</taxon>
        <taxon>Pleurotaceae</taxon>
        <taxon>Hohenbuehelia</taxon>
    </lineage>
</organism>
<evidence type="ECO:0000313" key="2">
    <source>
        <dbReference type="Proteomes" id="UP001556367"/>
    </source>
</evidence>
<dbReference type="Proteomes" id="UP001556367">
    <property type="component" value="Unassembled WGS sequence"/>
</dbReference>
<protein>
    <submittedName>
        <fullName evidence="1">Uncharacterized protein</fullName>
    </submittedName>
</protein>
<sequence length="207" mass="23359">MDLHSFTPTYTHRDGTYSLVSLSCCDWRQDDGWVYGRFLDIKDGIPIQLTPTTTPHTTMVYWVKVRRGGSLAQSVWAQVVRTISTAAVTFTNPQVYSAQKHRRTEAVNTTVYYSAICGIDRAGGNTVTLPGGFHSGGRTDKWERLTATVLDSNHNQMYFHRAADNTYWDRIHIPRNTPANAHLFQVRDAYTPITQQQYIAGRASQGT</sequence>
<keyword evidence="2" id="KW-1185">Reference proteome</keyword>
<reference evidence="2" key="1">
    <citation type="submission" date="2024-06" db="EMBL/GenBank/DDBJ databases">
        <title>Multi-omics analyses provide insights into the biosynthesis of the anticancer antibiotic pleurotin in Hohenbuehelia grisea.</title>
        <authorList>
            <person name="Weaver J.A."/>
            <person name="Alberti F."/>
        </authorList>
    </citation>
    <scope>NUCLEOTIDE SEQUENCE [LARGE SCALE GENOMIC DNA]</scope>
    <source>
        <strain evidence="2">T-177</strain>
    </source>
</reference>
<accession>A0ABR3JFQ2</accession>
<comment type="caution">
    <text evidence="1">The sequence shown here is derived from an EMBL/GenBank/DDBJ whole genome shotgun (WGS) entry which is preliminary data.</text>
</comment>
<name>A0ABR3JFQ2_9AGAR</name>